<dbReference type="RefSeq" id="WP_115996006.1">
    <property type="nucleotide sequence ID" value="NZ_QRDY01000044.1"/>
</dbReference>
<evidence type="ECO:0000313" key="7">
    <source>
        <dbReference type="Proteomes" id="UP000256869"/>
    </source>
</evidence>
<dbReference type="Pfam" id="PF13377">
    <property type="entry name" value="Peripla_BP_3"/>
    <property type="match status" value="1"/>
</dbReference>
<dbReference type="InterPro" id="IPR010982">
    <property type="entry name" value="Lambda_DNA-bd_dom_sf"/>
</dbReference>
<gene>
    <name evidence="6" type="ORF">DFP95_1447</name>
</gene>
<dbReference type="InterPro" id="IPR046335">
    <property type="entry name" value="LacI/GalR-like_sensor"/>
</dbReference>
<dbReference type="Proteomes" id="UP000256869">
    <property type="component" value="Unassembled WGS sequence"/>
</dbReference>
<keyword evidence="7" id="KW-1185">Reference proteome</keyword>
<name>A0A3D9HNU6_9BACL</name>
<dbReference type="CDD" id="cd01392">
    <property type="entry name" value="HTH_LacI"/>
    <property type="match status" value="1"/>
</dbReference>
<dbReference type="PANTHER" id="PTHR30146:SF109">
    <property type="entry name" value="HTH-TYPE TRANSCRIPTIONAL REGULATOR GALS"/>
    <property type="match status" value="1"/>
</dbReference>
<evidence type="ECO:0000259" key="5">
    <source>
        <dbReference type="PROSITE" id="PS50932"/>
    </source>
</evidence>
<dbReference type="Gene3D" id="1.10.260.40">
    <property type="entry name" value="lambda repressor-like DNA-binding domains"/>
    <property type="match status" value="1"/>
</dbReference>
<dbReference type="InterPro" id="IPR028082">
    <property type="entry name" value="Peripla_BP_I"/>
</dbReference>
<dbReference type="GO" id="GO:0003700">
    <property type="term" value="F:DNA-binding transcription factor activity"/>
    <property type="evidence" value="ECO:0007669"/>
    <property type="project" value="TreeGrafter"/>
</dbReference>
<keyword evidence="3" id="KW-0804">Transcription</keyword>
<sequence length="348" mass="38742">MTTIADVAKATGVSKGTVSSVFSKKRPISKEVTERVLEAARALNYKPNYWARSLANKSTRILGLNIPGEKFKFSQFHLSLMNGVLRVCYDHGYRLLVNTLPQTFLDRVENISSDPVDGEIILDPEADDLRIEDRLNREVPIVLVGRPSKAYDNRVSYVDNDNVGMTGQITRYLLELGHRNFLFLNAPKHRTVASDRELGFLTACQEFGMEQTSHQIVHKPDTINSSLDFGYETTLATLRKMPEISAIIADSDTMALGAYKAAQKLGIQIPEQLSVFAFSDDSVFSPEFTPPLTGVRLNAEQLGIEAATILIEQLKKEAKTINRTIVPTEMIIRSSCAHRNIEMGGNHS</sequence>
<feature type="coiled-coil region" evidence="4">
    <location>
        <begin position="297"/>
        <end position="324"/>
    </location>
</feature>
<dbReference type="Gene3D" id="3.40.50.2300">
    <property type="match status" value="2"/>
</dbReference>
<organism evidence="6 7">
    <name type="scientific">Cohnella lupini</name>
    <dbReference type="NCBI Taxonomy" id="1294267"/>
    <lineage>
        <taxon>Bacteria</taxon>
        <taxon>Bacillati</taxon>
        <taxon>Bacillota</taxon>
        <taxon>Bacilli</taxon>
        <taxon>Bacillales</taxon>
        <taxon>Paenibacillaceae</taxon>
        <taxon>Cohnella</taxon>
    </lineage>
</organism>
<evidence type="ECO:0000256" key="1">
    <source>
        <dbReference type="ARBA" id="ARBA00023015"/>
    </source>
</evidence>
<dbReference type="GO" id="GO:0000976">
    <property type="term" value="F:transcription cis-regulatory region binding"/>
    <property type="evidence" value="ECO:0007669"/>
    <property type="project" value="TreeGrafter"/>
</dbReference>
<dbReference type="InterPro" id="IPR000843">
    <property type="entry name" value="HTH_LacI"/>
</dbReference>
<keyword evidence="1" id="KW-0805">Transcription regulation</keyword>
<evidence type="ECO:0000256" key="4">
    <source>
        <dbReference type="SAM" id="Coils"/>
    </source>
</evidence>
<accession>A0A3D9HNU6</accession>
<dbReference type="Pfam" id="PF00356">
    <property type="entry name" value="LacI"/>
    <property type="match status" value="1"/>
</dbReference>
<reference evidence="6 7" key="1">
    <citation type="submission" date="2018-07" db="EMBL/GenBank/DDBJ databases">
        <title>Genomic Encyclopedia of Type Strains, Phase III (KMG-III): the genomes of soil and plant-associated and newly described type strains.</title>
        <authorList>
            <person name="Whitman W."/>
        </authorList>
    </citation>
    <scope>NUCLEOTIDE SEQUENCE [LARGE SCALE GENOMIC DNA]</scope>
    <source>
        <strain evidence="6 7">CECT 8236</strain>
    </source>
</reference>
<feature type="domain" description="HTH lacI-type" evidence="5">
    <location>
        <begin position="2"/>
        <end position="56"/>
    </location>
</feature>
<evidence type="ECO:0000256" key="3">
    <source>
        <dbReference type="ARBA" id="ARBA00023163"/>
    </source>
</evidence>
<evidence type="ECO:0000256" key="2">
    <source>
        <dbReference type="ARBA" id="ARBA00023125"/>
    </source>
</evidence>
<dbReference type="PROSITE" id="PS50932">
    <property type="entry name" value="HTH_LACI_2"/>
    <property type="match status" value="1"/>
</dbReference>
<proteinExistence type="predicted"/>
<protein>
    <submittedName>
        <fullName evidence="6">LacI family transcriptional regulator</fullName>
    </submittedName>
</protein>
<keyword evidence="2" id="KW-0238">DNA-binding</keyword>
<comment type="caution">
    <text evidence="6">The sequence shown here is derived from an EMBL/GenBank/DDBJ whole genome shotgun (WGS) entry which is preliminary data.</text>
</comment>
<dbReference type="SMART" id="SM00354">
    <property type="entry name" value="HTH_LACI"/>
    <property type="match status" value="1"/>
</dbReference>
<dbReference type="SUPFAM" id="SSF47413">
    <property type="entry name" value="lambda repressor-like DNA-binding domains"/>
    <property type="match status" value="1"/>
</dbReference>
<evidence type="ECO:0000313" key="6">
    <source>
        <dbReference type="EMBL" id="RED51174.1"/>
    </source>
</evidence>
<dbReference type="EMBL" id="QRDY01000044">
    <property type="protein sequence ID" value="RED51174.1"/>
    <property type="molecule type" value="Genomic_DNA"/>
</dbReference>
<dbReference type="OrthoDB" id="9788209at2"/>
<dbReference type="SUPFAM" id="SSF53822">
    <property type="entry name" value="Periplasmic binding protein-like I"/>
    <property type="match status" value="1"/>
</dbReference>
<dbReference type="PANTHER" id="PTHR30146">
    <property type="entry name" value="LACI-RELATED TRANSCRIPTIONAL REPRESSOR"/>
    <property type="match status" value="1"/>
</dbReference>
<dbReference type="AlphaFoldDB" id="A0A3D9HNU6"/>
<keyword evidence="4" id="KW-0175">Coiled coil</keyword>